<dbReference type="EnsemblMetazoa" id="CLYHEMT023849.2">
    <property type="protein sequence ID" value="CLYHEMP023849.2"/>
    <property type="gene ID" value="CLYHEMG023849"/>
</dbReference>
<dbReference type="Proteomes" id="UP000594262">
    <property type="component" value="Unplaced"/>
</dbReference>
<dbReference type="EnsemblMetazoa" id="CLYHEMT023849.3">
    <property type="protein sequence ID" value="CLYHEMP023849.3"/>
    <property type="gene ID" value="CLYHEMG023849"/>
</dbReference>
<dbReference type="RefSeq" id="XP_066929982.1">
    <property type="nucleotide sequence ID" value="XM_067073881.1"/>
</dbReference>
<organism evidence="2 3">
    <name type="scientific">Clytia hemisphaerica</name>
    <dbReference type="NCBI Taxonomy" id="252671"/>
    <lineage>
        <taxon>Eukaryota</taxon>
        <taxon>Metazoa</taxon>
        <taxon>Cnidaria</taxon>
        <taxon>Hydrozoa</taxon>
        <taxon>Hydroidolina</taxon>
        <taxon>Leptothecata</taxon>
        <taxon>Obeliida</taxon>
        <taxon>Clytiidae</taxon>
        <taxon>Clytia</taxon>
    </lineage>
</organism>
<proteinExistence type="predicted"/>
<protein>
    <submittedName>
        <fullName evidence="2">Uncharacterized protein</fullName>
    </submittedName>
</protein>
<dbReference type="RefSeq" id="XP_066929979.1">
    <property type="nucleotide sequence ID" value="XM_067073878.1"/>
</dbReference>
<evidence type="ECO:0000313" key="2">
    <source>
        <dbReference type="EnsemblMetazoa" id="CLYHEMP023849.2"/>
    </source>
</evidence>
<dbReference type="EnsemblMetazoa" id="CLYHEMT023849.1">
    <property type="protein sequence ID" value="CLYHEMP023849.1"/>
    <property type="gene ID" value="CLYHEMG023849"/>
</dbReference>
<keyword evidence="1" id="KW-0472">Membrane</keyword>
<dbReference type="RefSeq" id="XP_066929981.1">
    <property type="nucleotide sequence ID" value="XM_067073880.1"/>
</dbReference>
<evidence type="ECO:0000313" key="3">
    <source>
        <dbReference type="Proteomes" id="UP000594262"/>
    </source>
</evidence>
<reference evidence="2" key="1">
    <citation type="submission" date="2021-01" db="UniProtKB">
        <authorList>
            <consortium name="EnsemblMetazoa"/>
        </authorList>
    </citation>
    <scope>IDENTIFICATION</scope>
</reference>
<sequence>MEDGLNSDQERDLLMEAVFLLRGIVFIGTGIILFLLAKLCRRVFVKVKESFYGDNEGIVLADFLLRIPSKIKRTKIRFWKTACIHSFCKVLDNIDEVARERYCRIVYQEDPDLYRSRRLFLKNSDDILQNIKADYPSYTIEQFVADFVAIDSGFINISKHMNEFIESLPEKKAKQ</sequence>
<keyword evidence="1" id="KW-1133">Transmembrane helix</keyword>
<keyword evidence="1" id="KW-0812">Transmembrane</keyword>
<dbReference type="GeneID" id="136817553"/>
<accession>A0A7M5XJ43</accession>
<dbReference type="RefSeq" id="XP_066929980.1">
    <property type="nucleotide sequence ID" value="XM_067073879.1"/>
</dbReference>
<evidence type="ECO:0000256" key="1">
    <source>
        <dbReference type="SAM" id="Phobius"/>
    </source>
</evidence>
<dbReference type="AlphaFoldDB" id="A0A7M5XJ43"/>
<feature type="transmembrane region" description="Helical" evidence="1">
    <location>
        <begin position="20"/>
        <end position="40"/>
    </location>
</feature>
<dbReference type="RefSeq" id="XP_066929983.1">
    <property type="nucleotide sequence ID" value="XM_067073882.1"/>
</dbReference>
<keyword evidence="3" id="KW-1185">Reference proteome</keyword>
<name>A0A7M5XJ43_9CNID</name>
<dbReference type="EnsemblMetazoa" id="CLYHEMT023849.4">
    <property type="protein sequence ID" value="CLYHEMP023849.4"/>
    <property type="gene ID" value="CLYHEMG023849"/>
</dbReference>